<dbReference type="Pfam" id="PF00018">
    <property type="entry name" value="SH3_1"/>
    <property type="match status" value="1"/>
</dbReference>
<comment type="caution">
    <text evidence="9">The sequence shown here is derived from an EMBL/GenBank/DDBJ whole genome shotgun (WGS) entry which is preliminary data.</text>
</comment>
<dbReference type="InterPro" id="IPR047271">
    <property type="entry name" value="Ephexin-like"/>
</dbReference>
<dbReference type="PANTHER" id="PTHR12845">
    <property type="entry name" value="GUANINE NUCLEOTIDE EXCHANGE FACTOR"/>
    <property type="match status" value="1"/>
</dbReference>
<feature type="compositionally biased region" description="Polar residues" evidence="5">
    <location>
        <begin position="205"/>
        <end position="219"/>
    </location>
</feature>
<dbReference type="PRINTS" id="PR00452">
    <property type="entry name" value="SH3DOMAIN"/>
</dbReference>
<evidence type="ECO:0000259" key="6">
    <source>
        <dbReference type="PROSITE" id="PS50002"/>
    </source>
</evidence>
<dbReference type="InterPro" id="IPR035899">
    <property type="entry name" value="DBL_dom_sf"/>
</dbReference>
<feature type="compositionally biased region" description="Polar residues" evidence="5">
    <location>
        <begin position="118"/>
        <end position="135"/>
    </location>
</feature>
<dbReference type="InterPro" id="IPR001452">
    <property type="entry name" value="SH3_domain"/>
</dbReference>
<dbReference type="PROSITE" id="PS50003">
    <property type="entry name" value="PH_DOMAIN"/>
    <property type="match status" value="1"/>
</dbReference>
<dbReference type="InterPro" id="IPR036028">
    <property type="entry name" value="SH3-like_dom_sf"/>
</dbReference>
<reference evidence="9 10" key="1">
    <citation type="submission" date="2022-05" db="EMBL/GenBank/DDBJ databases">
        <authorList>
            <consortium name="Genoscope - CEA"/>
            <person name="William W."/>
        </authorList>
    </citation>
    <scope>NUCLEOTIDE SEQUENCE [LARGE SCALE GENOMIC DNA]</scope>
</reference>
<feature type="region of interest" description="Disordered" evidence="5">
    <location>
        <begin position="683"/>
        <end position="751"/>
    </location>
</feature>
<dbReference type="SUPFAM" id="SSF50044">
    <property type="entry name" value="SH3-domain"/>
    <property type="match status" value="1"/>
</dbReference>
<dbReference type="Proteomes" id="UP001159427">
    <property type="component" value="Unassembled WGS sequence"/>
</dbReference>
<evidence type="ECO:0000256" key="2">
    <source>
        <dbReference type="ARBA" id="ARBA00022443"/>
    </source>
</evidence>
<feature type="compositionally biased region" description="Pro residues" evidence="5">
    <location>
        <begin position="549"/>
        <end position="558"/>
    </location>
</feature>
<dbReference type="SUPFAM" id="SSF50729">
    <property type="entry name" value="PH domain-like"/>
    <property type="match status" value="1"/>
</dbReference>
<feature type="compositionally biased region" description="Pro residues" evidence="5">
    <location>
        <begin position="339"/>
        <end position="348"/>
    </location>
</feature>
<dbReference type="Pfam" id="PF00621">
    <property type="entry name" value="RhoGEF"/>
    <property type="match status" value="1"/>
</dbReference>
<dbReference type="Pfam" id="PF22697">
    <property type="entry name" value="SOS1_NGEF_PH"/>
    <property type="match status" value="1"/>
</dbReference>
<dbReference type="Gene3D" id="1.20.900.10">
    <property type="entry name" value="Dbl homology (DH) domain"/>
    <property type="match status" value="1"/>
</dbReference>
<keyword evidence="10" id="KW-1185">Reference proteome</keyword>
<feature type="compositionally biased region" description="Low complexity" evidence="5">
    <location>
        <begin position="391"/>
        <end position="400"/>
    </location>
</feature>
<dbReference type="PROSITE" id="PS50002">
    <property type="entry name" value="SH3"/>
    <property type="match status" value="1"/>
</dbReference>
<feature type="compositionally biased region" description="Basic residues" evidence="5">
    <location>
        <begin position="502"/>
        <end position="511"/>
    </location>
</feature>
<dbReference type="InterPro" id="IPR055251">
    <property type="entry name" value="SOS1_NGEF_PH"/>
</dbReference>
<evidence type="ECO:0000313" key="10">
    <source>
        <dbReference type="Proteomes" id="UP001159427"/>
    </source>
</evidence>
<dbReference type="PANTHER" id="PTHR12845:SF5">
    <property type="entry name" value="EPHEXIN, ISOFORM D"/>
    <property type="match status" value="1"/>
</dbReference>
<evidence type="ECO:0000256" key="4">
    <source>
        <dbReference type="PROSITE-ProRule" id="PRU00192"/>
    </source>
</evidence>
<dbReference type="EMBL" id="CALNXI010001211">
    <property type="protein sequence ID" value="CAH3160293.1"/>
    <property type="molecule type" value="Genomic_DNA"/>
</dbReference>
<dbReference type="SUPFAM" id="SSF48065">
    <property type="entry name" value="DBL homology domain (DH-domain)"/>
    <property type="match status" value="1"/>
</dbReference>
<feature type="compositionally biased region" description="Low complexity" evidence="5">
    <location>
        <begin position="421"/>
        <end position="434"/>
    </location>
</feature>
<feature type="domain" description="SH3" evidence="6">
    <location>
        <begin position="1199"/>
        <end position="1260"/>
    </location>
</feature>
<feature type="compositionally biased region" description="Basic and acidic residues" evidence="5">
    <location>
        <begin position="1"/>
        <end position="14"/>
    </location>
</feature>
<accession>A0ABN8QAW0</accession>
<evidence type="ECO:0000256" key="1">
    <source>
        <dbReference type="ARBA" id="ARBA00004316"/>
    </source>
</evidence>
<evidence type="ECO:0000256" key="3">
    <source>
        <dbReference type="ARBA" id="ARBA00023273"/>
    </source>
</evidence>
<name>A0ABN8QAW0_9CNID</name>
<dbReference type="PROSITE" id="PS50010">
    <property type="entry name" value="DH_2"/>
    <property type="match status" value="1"/>
</dbReference>
<feature type="compositionally biased region" description="Polar residues" evidence="5">
    <location>
        <begin position="173"/>
        <end position="196"/>
    </location>
</feature>
<sequence>MEEEDKGGTWKPVEKASLLPATKPRPAPRKRSHQPKPDITIENGKPENIPPKPAVHPKPRRPPPKAPNLKTPETVGKGVILINNNNLSADKEPLAKQGFIVNKAIKNNEMRVPKIESSVKSATECNDTSNGTVNDSADDQQWYEPLRPTVSDSSSSSDEGYEAISVPRASKITPPSQRKASGVAGNSNQVSLSSKEGGTEPHKAITTTGKASPPTSHKISGTGPKFSPPVPRKVISQGSKFSPPTPRKPIGVASKTSPPVIRKISGFKVETTPPSFRKASETRQPEAVKDLSPSTSPRTLDPSTASNKSKPLPPKKPLPSLPKDLASAGQTTTTEANKPPVPQKPPPDLSLSSKGESSVAALAQKLSTIPVFPFRDNGSSPRPSPHPSPRPSRSQASNSPGDKSNSKPALGSVKPAEPSKPKLLPKPGGLPVKPQAGNEVQKQLPGRPSAPSAEVVTRTRSKTVESLEDNDSDTPSETSASSSNYPDSCVSFTVVGTETQKKRLAPQRKTVHPVVNRSSSNGVQASRRPPPLPPGATPVTEKATVLKGPPLPPVPRPRPVSAYDHTQGGGVKLSVSKSVSMSAISNVSLAEDQSQYSYAYEHAFIGTSPPMSASSAHSPARAPTDEAGGTYETPDENVVNEFMEDIQEKRAAAGAYETADEQAVAGFVSSLKRKHTLNGLQCDLSTDESDFSDSDHDYIEPPTEEKDEEDGDDHNDASSEHSFSSDSSHDYCVPPESISPPEPPNNYGDVYDEVDDLYAEPIHKSDGEGFSSDEERDTFAEEPLYQVYTRCTLQRQRSISRQRMGSDSSDKSLTDDEAFLEQLEKGTLRNMRVLWCELPEVQESGILDNIKREERKRQEAMFEVITSEASYLRSLNILMSQFIKSEELNAGSSLCVLERGQSHVLFSNINSIKSVSENFLQALRARQKEALVISSISDIIEQHATQYFEVYVKYCSNQIYQDRTLRNLRKSVRFSEAMKRLQSRREVQGLTLQSFLVLPMQRITRLPLLVNAICQHCEAGSEEFNRSNRALAAINKIVNDCNEGARKMERMEEICVLQTQIEFKTKPLALATPSRYLLRRGDLMQVVEDSKSPLKRLKPKLKSIYMFLFNDLLLLAKKKSENRFQVLDYATRNMTQVEEPQELDMSLDHVFSLVLLENSDSKTKEFLIAANSETDKTRWMEAFKPPAAEQEGETVYASWDCPQVNALHNYTAQQPDELSLYEGDVINVLKKLPDGWYHGERLCDGTQGWFPANHTEEILNEHVRARNLRQRYRLLAASKHLIGGTLRL</sequence>
<feature type="compositionally biased region" description="Low complexity" evidence="5">
    <location>
        <begin position="609"/>
        <end position="622"/>
    </location>
</feature>
<feature type="compositionally biased region" description="Basic and acidic residues" evidence="5">
    <location>
        <begin position="278"/>
        <end position="289"/>
    </location>
</feature>
<dbReference type="InterPro" id="IPR000219">
    <property type="entry name" value="DH_dom"/>
</dbReference>
<evidence type="ECO:0000259" key="7">
    <source>
        <dbReference type="PROSITE" id="PS50003"/>
    </source>
</evidence>
<evidence type="ECO:0000259" key="8">
    <source>
        <dbReference type="PROSITE" id="PS50010"/>
    </source>
</evidence>
<evidence type="ECO:0000256" key="5">
    <source>
        <dbReference type="SAM" id="MobiDB-lite"/>
    </source>
</evidence>
<protein>
    <submittedName>
        <fullName evidence="9">Uncharacterized protein</fullName>
    </submittedName>
</protein>
<dbReference type="CDD" id="cd00160">
    <property type="entry name" value="RhoGEF"/>
    <property type="match status" value="1"/>
</dbReference>
<dbReference type="CDD" id="cd11793">
    <property type="entry name" value="SH3_ephexin1_like"/>
    <property type="match status" value="1"/>
</dbReference>
<feature type="region of interest" description="Disordered" evidence="5">
    <location>
        <begin position="609"/>
        <end position="634"/>
    </location>
</feature>
<dbReference type="SMART" id="SM00233">
    <property type="entry name" value="PH"/>
    <property type="match status" value="1"/>
</dbReference>
<gene>
    <name evidence="9" type="ORF">PEVE_00003566</name>
</gene>
<evidence type="ECO:0000313" key="9">
    <source>
        <dbReference type="EMBL" id="CAH3160293.1"/>
    </source>
</evidence>
<organism evidence="9 10">
    <name type="scientific">Porites evermanni</name>
    <dbReference type="NCBI Taxonomy" id="104178"/>
    <lineage>
        <taxon>Eukaryota</taxon>
        <taxon>Metazoa</taxon>
        <taxon>Cnidaria</taxon>
        <taxon>Anthozoa</taxon>
        <taxon>Hexacorallia</taxon>
        <taxon>Scleractinia</taxon>
        <taxon>Fungiina</taxon>
        <taxon>Poritidae</taxon>
        <taxon>Porites</taxon>
    </lineage>
</organism>
<dbReference type="InterPro" id="IPR011993">
    <property type="entry name" value="PH-like_dom_sf"/>
</dbReference>
<proteinExistence type="predicted"/>
<feature type="region of interest" description="Disordered" evidence="5">
    <location>
        <begin position="113"/>
        <end position="568"/>
    </location>
</feature>
<dbReference type="SMART" id="SM00326">
    <property type="entry name" value="SH3"/>
    <property type="match status" value="1"/>
</dbReference>
<dbReference type="Gene3D" id="2.30.29.30">
    <property type="entry name" value="Pleckstrin-homology domain (PH domain)/Phosphotyrosine-binding domain (PTB)"/>
    <property type="match status" value="1"/>
</dbReference>
<dbReference type="SMART" id="SM00325">
    <property type="entry name" value="RhoGEF"/>
    <property type="match status" value="1"/>
</dbReference>
<dbReference type="Gene3D" id="2.30.30.40">
    <property type="entry name" value="SH3 Domains"/>
    <property type="match status" value="1"/>
</dbReference>
<keyword evidence="2 4" id="KW-0728">SH3 domain</keyword>
<feature type="domain" description="PH" evidence="7">
    <location>
        <begin position="1076"/>
        <end position="1188"/>
    </location>
</feature>
<feature type="region of interest" description="Disordered" evidence="5">
    <location>
        <begin position="1"/>
        <end position="77"/>
    </location>
</feature>
<dbReference type="InterPro" id="IPR047270">
    <property type="entry name" value="PH_ephexin"/>
</dbReference>
<dbReference type="InterPro" id="IPR001849">
    <property type="entry name" value="PH_domain"/>
</dbReference>
<feature type="compositionally biased region" description="Polar residues" evidence="5">
    <location>
        <begin position="484"/>
        <end position="498"/>
    </location>
</feature>
<feature type="domain" description="DH" evidence="8">
    <location>
        <begin position="856"/>
        <end position="1044"/>
    </location>
</feature>
<feature type="compositionally biased region" description="Pro residues" evidence="5">
    <location>
        <begin position="311"/>
        <end position="320"/>
    </location>
</feature>
<dbReference type="CDD" id="cd01221">
    <property type="entry name" value="PH_ephexin"/>
    <property type="match status" value="1"/>
</dbReference>
<comment type="subcellular location">
    <subcellularLocation>
        <location evidence="1">Cell projection</location>
    </subcellularLocation>
</comment>
<feature type="compositionally biased region" description="Polar residues" evidence="5">
    <location>
        <begin position="292"/>
        <end position="307"/>
    </location>
</feature>
<keyword evidence="3" id="KW-0966">Cell projection</keyword>